<name>A0A2R4MI60_9HYPH</name>
<sequence length="176" mass="18974">MRIHIIALGDSLEATTLRAVLESQSHQVSLSFVATPEQFFAACAEAADRTDVLVVSAHGDEAGFVFPELAKGGSAFALDEDILTPKVMQTQVKRVPRLVFSTACFTGQGELADIFLAAGASQFIGPRSEPEGADIFLILGLLFRSQDAAVPIQQKLNRMGTLLPDAAMFKCFERDQ</sequence>
<evidence type="ECO:0000313" key="1">
    <source>
        <dbReference type="EMBL" id="AVX05692.1"/>
    </source>
</evidence>
<dbReference type="KEGG" id="mmyr:MXMO3_03186"/>
<dbReference type="EMBL" id="CP021330">
    <property type="protein sequence ID" value="AVX05692.1"/>
    <property type="molecule type" value="Genomic_DNA"/>
</dbReference>
<evidence type="ECO:0000313" key="2">
    <source>
        <dbReference type="Proteomes" id="UP000258927"/>
    </source>
</evidence>
<reference evidence="1 2" key="1">
    <citation type="submission" date="2017-05" db="EMBL/GenBank/DDBJ databases">
        <title>Genome Analysis of Maritalea myrionectae HL2708#5.</title>
        <authorList>
            <consortium name="Cotde Inc.-PKNU"/>
            <person name="Jang D."/>
            <person name="Oh H.-M."/>
        </authorList>
    </citation>
    <scope>NUCLEOTIDE SEQUENCE [LARGE SCALE GENOMIC DNA]</scope>
    <source>
        <strain evidence="1 2">HL2708#5</strain>
    </source>
</reference>
<dbReference type="RefSeq" id="WP_117396497.1">
    <property type="nucleotide sequence ID" value="NZ_CP021330.1"/>
</dbReference>
<proteinExistence type="predicted"/>
<dbReference type="AlphaFoldDB" id="A0A2R4MI60"/>
<gene>
    <name evidence="1" type="ORF">MXMO3_03186</name>
</gene>
<evidence type="ECO:0008006" key="3">
    <source>
        <dbReference type="Google" id="ProtNLM"/>
    </source>
</evidence>
<accession>A0A2R4MI60</accession>
<organism evidence="1 2">
    <name type="scientific">Maritalea myrionectae</name>
    <dbReference type="NCBI Taxonomy" id="454601"/>
    <lineage>
        <taxon>Bacteria</taxon>
        <taxon>Pseudomonadati</taxon>
        <taxon>Pseudomonadota</taxon>
        <taxon>Alphaproteobacteria</taxon>
        <taxon>Hyphomicrobiales</taxon>
        <taxon>Devosiaceae</taxon>
        <taxon>Maritalea</taxon>
    </lineage>
</organism>
<protein>
    <recommendedName>
        <fullName evidence="3">CHAT domain-containing protein</fullName>
    </recommendedName>
</protein>
<dbReference type="Proteomes" id="UP000258927">
    <property type="component" value="Chromosome"/>
</dbReference>
<keyword evidence="2" id="KW-1185">Reference proteome</keyword>